<reference evidence="2 3" key="1">
    <citation type="submission" date="2015-09" db="EMBL/GenBank/DDBJ databases">
        <title>Draft genome sequence of Alicyclobacillus ferrooxydans DSM 22381.</title>
        <authorList>
            <person name="Hemp J."/>
        </authorList>
    </citation>
    <scope>NUCLEOTIDE SEQUENCE [LARGE SCALE GENOMIC DNA]</scope>
    <source>
        <strain evidence="2 3">TC-34</strain>
    </source>
</reference>
<keyword evidence="1" id="KW-0472">Membrane</keyword>
<dbReference type="PATRIC" id="fig|471514.4.peg.5177"/>
<dbReference type="EMBL" id="LJCO01000045">
    <property type="protein sequence ID" value="KPV43812.1"/>
    <property type="molecule type" value="Genomic_DNA"/>
</dbReference>
<keyword evidence="1" id="KW-1133">Transmembrane helix</keyword>
<keyword evidence="1" id="KW-0812">Transmembrane</keyword>
<feature type="transmembrane region" description="Helical" evidence="1">
    <location>
        <begin position="160"/>
        <end position="178"/>
    </location>
</feature>
<gene>
    <name evidence="2" type="ORF">AN477_10565</name>
</gene>
<dbReference type="NCBIfam" id="NF041644">
    <property type="entry name" value="CBO0543_fam"/>
    <property type="match status" value="1"/>
</dbReference>
<evidence type="ECO:0000313" key="2">
    <source>
        <dbReference type="EMBL" id="KPV43812.1"/>
    </source>
</evidence>
<dbReference type="Proteomes" id="UP000050482">
    <property type="component" value="Unassembled WGS sequence"/>
</dbReference>
<feature type="transmembrane region" description="Helical" evidence="1">
    <location>
        <begin position="38"/>
        <end position="55"/>
    </location>
</feature>
<keyword evidence="3" id="KW-1185">Reference proteome</keyword>
<dbReference type="InterPro" id="IPR048147">
    <property type="entry name" value="CBO0543-like"/>
</dbReference>
<dbReference type="RefSeq" id="WP_054969124.1">
    <property type="nucleotide sequence ID" value="NZ_LJCO01000045.1"/>
</dbReference>
<evidence type="ECO:0000256" key="1">
    <source>
        <dbReference type="SAM" id="Phobius"/>
    </source>
</evidence>
<sequence length="190" mass="22418">MQPTHQQLLKLFDNNVNGITLLIHTKVYLWQHYVLFSWQWWLGVTCAVIPWLLWYLSSRKRSDMDRLLYVGFIVMVIALCLDIMGDQIGLWHYRYNVIPNVPTFFPFDLTLVPVSVLTMIQILPKLNPVIKGVAYAVASSYIGEPFFHAIDIYNLIHWKYIYSVPIQICIYLVADVIYKKRHKFQLNKQP</sequence>
<name>A0A0P9CLD2_9BACL</name>
<accession>A0A0P9CLD2</accession>
<evidence type="ECO:0000313" key="3">
    <source>
        <dbReference type="Proteomes" id="UP000050482"/>
    </source>
</evidence>
<comment type="caution">
    <text evidence="2">The sequence shown here is derived from an EMBL/GenBank/DDBJ whole genome shotgun (WGS) entry which is preliminary data.</text>
</comment>
<dbReference type="AlphaFoldDB" id="A0A0P9CLD2"/>
<feature type="transmembrane region" description="Helical" evidence="1">
    <location>
        <begin position="67"/>
        <end position="84"/>
    </location>
</feature>
<organism evidence="2 3">
    <name type="scientific">Alicyclobacillus ferrooxydans</name>
    <dbReference type="NCBI Taxonomy" id="471514"/>
    <lineage>
        <taxon>Bacteria</taxon>
        <taxon>Bacillati</taxon>
        <taxon>Bacillota</taxon>
        <taxon>Bacilli</taxon>
        <taxon>Bacillales</taxon>
        <taxon>Alicyclobacillaceae</taxon>
        <taxon>Alicyclobacillus</taxon>
    </lineage>
</organism>
<proteinExistence type="predicted"/>
<dbReference type="OrthoDB" id="1679483at2"/>
<protein>
    <submittedName>
        <fullName evidence="2">Uncharacterized protein</fullName>
    </submittedName>
</protein>